<protein>
    <recommendedName>
        <fullName evidence="3">Band 7 domain-containing protein</fullName>
    </recommendedName>
</protein>
<dbReference type="InterPro" id="IPR043202">
    <property type="entry name" value="Band-7_stomatin-like"/>
</dbReference>
<dbReference type="Pfam" id="PF01145">
    <property type="entry name" value="Band_7"/>
    <property type="match status" value="1"/>
</dbReference>
<organism evidence="4 5">
    <name type="scientific">Apophysomyces ossiformis</name>
    <dbReference type="NCBI Taxonomy" id="679940"/>
    <lineage>
        <taxon>Eukaryota</taxon>
        <taxon>Fungi</taxon>
        <taxon>Fungi incertae sedis</taxon>
        <taxon>Mucoromycota</taxon>
        <taxon>Mucoromycotina</taxon>
        <taxon>Mucoromycetes</taxon>
        <taxon>Mucorales</taxon>
        <taxon>Mucorineae</taxon>
        <taxon>Mucoraceae</taxon>
        <taxon>Apophysomyces</taxon>
    </lineage>
</organism>
<dbReference type="Gene3D" id="3.30.479.30">
    <property type="entry name" value="Band 7 domain"/>
    <property type="match status" value="1"/>
</dbReference>
<dbReference type="InterPro" id="IPR001107">
    <property type="entry name" value="Band_7"/>
</dbReference>
<evidence type="ECO:0000256" key="2">
    <source>
        <dbReference type="SAM" id="MobiDB-lite"/>
    </source>
</evidence>
<comment type="similarity">
    <text evidence="1">Belongs to the band 7/mec-2 family.</text>
</comment>
<comment type="caution">
    <text evidence="4">The sequence shown here is derived from an EMBL/GenBank/DDBJ whole genome shotgun (WGS) entry which is preliminary data.</text>
</comment>
<dbReference type="Proteomes" id="UP000605846">
    <property type="component" value="Unassembled WGS sequence"/>
</dbReference>
<evidence type="ECO:0000313" key="4">
    <source>
        <dbReference type="EMBL" id="KAF7723999.1"/>
    </source>
</evidence>
<dbReference type="PANTHER" id="PTHR10264">
    <property type="entry name" value="BAND 7 PROTEIN-RELATED"/>
    <property type="match status" value="1"/>
</dbReference>
<dbReference type="AlphaFoldDB" id="A0A8H7BHW1"/>
<evidence type="ECO:0000259" key="3">
    <source>
        <dbReference type="SMART" id="SM00244"/>
    </source>
</evidence>
<dbReference type="OrthoDB" id="2105077at2759"/>
<dbReference type="EMBL" id="JABAYA010000133">
    <property type="protein sequence ID" value="KAF7723999.1"/>
    <property type="molecule type" value="Genomic_DNA"/>
</dbReference>
<dbReference type="Gene3D" id="6.10.250.2090">
    <property type="match status" value="1"/>
</dbReference>
<reference evidence="4" key="1">
    <citation type="submission" date="2020-01" db="EMBL/GenBank/DDBJ databases">
        <title>Genome Sequencing of Three Apophysomyces-Like Fungal Strains Confirms a Novel Fungal Genus in the Mucoromycota with divergent Burkholderia-like Endosymbiotic Bacteria.</title>
        <authorList>
            <person name="Stajich J.E."/>
            <person name="Macias A.M."/>
            <person name="Carter-House D."/>
            <person name="Lovett B."/>
            <person name="Kasson L.R."/>
            <person name="Berry K."/>
            <person name="Grigoriev I."/>
            <person name="Chang Y."/>
            <person name="Spatafora J."/>
            <person name="Kasson M.T."/>
        </authorList>
    </citation>
    <scope>NUCLEOTIDE SEQUENCE</scope>
    <source>
        <strain evidence="4">NRRL A-21654</strain>
    </source>
</reference>
<evidence type="ECO:0000256" key="1">
    <source>
        <dbReference type="ARBA" id="ARBA00008164"/>
    </source>
</evidence>
<feature type="domain" description="Band 7" evidence="3">
    <location>
        <begin position="37"/>
        <end position="201"/>
    </location>
</feature>
<feature type="region of interest" description="Disordered" evidence="2">
    <location>
        <begin position="23"/>
        <end position="46"/>
    </location>
</feature>
<dbReference type="InterPro" id="IPR036013">
    <property type="entry name" value="Band_7/SPFH_dom_sf"/>
</dbReference>
<accession>A0A8H7BHW1</accession>
<dbReference type="PANTHER" id="PTHR10264:SF19">
    <property type="entry name" value="AT06885P-RELATED"/>
    <property type="match status" value="1"/>
</dbReference>
<dbReference type="SUPFAM" id="SSF117892">
    <property type="entry name" value="Band 7/SPFH domain"/>
    <property type="match status" value="1"/>
</dbReference>
<name>A0A8H7BHW1_9FUNG</name>
<sequence>MSSSYRTSGTDNKDIIELQTYPSKHNTLHGDTRGKQPHLTVISTEDNDTGAGIGKFGLQPSYAKELGLDDIPHINPITEQIRRVDITIQITEIPRQDIMTKDNVNIAIESVLYWHIVDPYEAEFGVANVHFALVERARTSLRDVCGSHSLQDLIENRDAISSEIREIIDPISHRWGVKVEATLIKDITFSQQLQESLSSAATAKRLGESRVIASKAEVEAAKLMRDAADILATPAAMQLRQLETLTSMSRNAQGPKTIFIPLPSSGEQVTATIHAP</sequence>
<dbReference type="PRINTS" id="PR00721">
    <property type="entry name" value="STOMATIN"/>
</dbReference>
<keyword evidence="5" id="KW-1185">Reference proteome</keyword>
<dbReference type="SMART" id="SM00244">
    <property type="entry name" value="PHB"/>
    <property type="match status" value="1"/>
</dbReference>
<gene>
    <name evidence="4" type="ORF">EC973_001459</name>
</gene>
<dbReference type="FunFam" id="3.30.479.30:FF:000004">
    <property type="entry name" value="Putative membrane protease family, stomatin"/>
    <property type="match status" value="1"/>
</dbReference>
<dbReference type="InterPro" id="IPR001972">
    <property type="entry name" value="Stomatin_HflK_fam"/>
</dbReference>
<proteinExistence type="inferred from homology"/>
<evidence type="ECO:0000313" key="5">
    <source>
        <dbReference type="Proteomes" id="UP000605846"/>
    </source>
</evidence>
<dbReference type="GO" id="GO:0005886">
    <property type="term" value="C:plasma membrane"/>
    <property type="evidence" value="ECO:0007669"/>
    <property type="project" value="InterPro"/>
</dbReference>
<dbReference type="GO" id="GO:0098552">
    <property type="term" value="C:side of membrane"/>
    <property type="evidence" value="ECO:0007669"/>
    <property type="project" value="UniProtKB-ARBA"/>
</dbReference>